<feature type="domain" description="Galactosyltransferase C-terminal" evidence="12">
    <location>
        <begin position="207"/>
        <end position="269"/>
    </location>
</feature>
<dbReference type="Proteomes" id="UP000663879">
    <property type="component" value="Unassembled WGS sequence"/>
</dbReference>
<dbReference type="OrthoDB" id="10016069at2759"/>
<evidence type="ECO:0000259" key="13">
    <source>
        <dbReference type="Pfam" id="PF13733"/>
    </source>
</evidence>
<dbReference type="InterPro" id="IPR027995">
    <property type="entry name" value="Galactosyl_T_N"/>
</dbReference>
<comment type="function">
    <text evidence="11">Catalyses the transfer of galactose onto proteins or lipids.</text>
</comment>
<evidence type="ECO:0000256" key="7">
    <source>
        <dbReference type="ARBA" id="ARBA00022968"/>
    </source>
</evidence>
<evidence type="ECO:0000313" key="14">
    <source>
        <dbReference type="EMBL" id="CAF1032515.1"/>
    </source>
</evidence>
<dbReference type="PANTHER" id="PTHR19300:SF57">
    <property type="entry name" value="BETA-1,4-N-ACETYLGALACTOSAMINYLTRANSFERASE"/>
    <property type="match status" value="1"/>
</dbReference>
<keyword evidence="7 11" id="KW-0735">Signal-anchor</keyword>
<evidence type="ECO:0000256" key="4">
    <source>
        <dbReference type="ARBA" id="ARBA00022676"/>
    </source>
</evidence>
<evidence type="ECO:0000313" key="15">
    <source>
        <dbReference type="Proteomes" id="UP000663879"/>
    </source>
</evidence>
<organism evidence="14 15">
    <name type="scientific">Brachionus calyciflorus</name>
    <dbReference type="NCBI Taxonomy" id="104777"/>
    <lineage>
        <taxon>Eukaryota</taxon>
        <taxon>Metazoa</taxon>
        <taxon>Spiralia</taxon>
        <taxon>Gnathifera</taxon>
        <taxon>Rotifera</taxon>
        <taxon>Eurotatoria</taxon>
        <taxon>Monogononta</taxon>
        <taxon>Pseudotrocha</taxon>
        <taxon>Ploima</taxon>
        <taxon>Brachionidae</taxon>
        <taxon>Brachionus</taxon>
    </lineage>
</organism>
<name>A0A814J2N3_9BILA</name>
<evidence type="ECO:0000256" key="3">
    <source>
        <dbReference type="ARBA" id="ARBA00005735"/>
    </source>
</evidence>
<dbReference type="Gene3D" id="3.90.550.10">
    <property type="entry name" value="Spore Coat Polysaccharide Biosynthesis Protein SpsA, Chain A"/>
    <property type="match status" value="1"/>
</dbReference>
<feature type="transmembrane region" description="Helical" evidence="11">
    <location>
        <begin position="14"/>
        <end position="32"/>
    </location>
</feature>
<comment type="pathway">
    <text evidence="2 11">Protein modification; protein glycosylation.</text>
</comment>
<dbReference type="GO" id="GO:0006688">
    <property type="term" value="P:glycosphingolipid biosynthetic process"/>
    <property type="evidence" value="ECO:0007669"/>
    <property type="project" value="TreeGrafter"/>
</dbReference>
<accession>A0A814J2N3</accession>
<feature type="domain" description="Galactosyltransferase N-terminal" evidence="13">
    <location>
        <begin position="66"/>
        <end position="186"/>
    </location>
</feature>
<reference evidence="14" key="1">
    <citation type="submission" date="2021-02" db="EMBL/GenBank/DDBJ databases">
        <authorList>
            <person name="Nowell W R."/>
        </authorList>
    </citation>
    <scope>NUCLEOTIDE SEQUENCE</scope>
    <source>
        <strain evidence="14">Ploen Becks lab</strain>
    </source>
</reference>
<sequence>MRLFRFRRKNLKRFFYLTTSINLIIVFAVIYHEKIFNTIDFISIPFNSELCRFIPFNITSKSMNLKNLTLSEVEGELSYLSLRNGGKWSPLEENTKKSRVAIIVPYRNRRKNLHIFLLYMHKFLTNQNIDYGIYLVEPLEYLTFNRALLINIGYLEALKEDEKIDCFIFHDVDMLPENTKNIYECDPLVPKQMAVAINTYSYSTDGYFKERYFGGINAFTRKQFENINGFSNSYYGWGIEDDDARLRVLNKYSHIARQDPKIGRYFANCHEKQSKNPNRFVLYMTASSRMETDGLNSMKYRVIKIEKNNLFTRLFVTYKNDHS</sequence>
<dbReference type="GO" id="GO:0016020">
    <property type="term" value="C:membrane"/>
    <property type="evidence" value="ECO:0007669"/>
    <property type="project" value="UniProtKB-SubCell"/>
</dbReference>
<proteinExistence type="inferred from homology"/>
<comment type="similarity">
    <text evidence="3 11">Belongs to the glycosyltransferase 7 family.</text>
</comment>
<keyword evidence="6 11" id="KW-0812">Transmembrane</keyword>
<evidence type="ECO:0000256" key="2">
    <source>
        <dbReference type="ARBA" id="ARBA00004922"/>
    </source>
</evidence>
<dbReference type="GO" id="GO:0033842">
    <property type="term" value="F:N-acetyl-beta-glucosaminyl-derivative 4-beta-N-acetylgalactosaminyltransferase activity"/>
    <property type="evidence" value="ECO:0007669"/>
    <property type="project" value="TreeGrafter"/>
</dbReference>
<evidence type="ECO:0000256" key="9">
    <source>
        <dbReference type="ARBA" id="ARBA00023136"/>
    </source>
</evidence>
<dbReference type="InterPro" id="IPR003859">
    <property type="entry name" value="Galactosyl_T"/>
</dbReference>
<dbReference type="PANTHER" id="PTHR19300">
    <property type="entry name" value="BETA-1,4-GALACTOSYLTRANSFERASE"/>
    <property type="match status" value="1"/>
</dbReference>
<evidence type="ECO:0000256" key="5">
    <source>
        <dbReference type="ARBA" id="ARBA00022679"/>
    </source>
</evidence>
<keyword evidence="4 11" id="KW-0328">Glycosyltransferase</keyword>
<dbReference type="PRINTS" id="PR02050">
    <property type="entry name" value="B14GALTRFASE"/>
</dbReference>
<keyword evidence="8 11" id="KW-1133">Transmembrane helix</keyword>
<comment type="subcellular location">
    <subcellularLocation>
        <location evidence="1">Membrane</location>
        <topology evidence="1">Single-pass type II membrane protein</topology>
    </subcellularLocation>
</comment>
<keyword evidence="15" id="KW-1185">Reference proteome</keyword>
<dbReference type="GO" id="GO:0005975">
    <property type="term" value="P:carbohydrate metabolic process"/>
    <property type="evidence" value="ECO:0007669"/>
    <property type="project" value="InterPro"/>
</dbReference>
<gene>
    <name evidence="14" type="ORF">OXX778_LOCUS17940</name>
</gene>
<evidence type="ECO:0000256" key="10">
    <source>
        <dbReference type="ARBA" id="ARBA00023180"/>
    </source>
</evidence>
<keyword evidence="5 11" id="KW-0808">Transferase</keyword>
<dbReference type="InterPro" id="IPR027791">
    <property type="entry name" value="Galactosyl_T_C"/>
</dbReference>
<protein>
    <recommendedName>
        <fullName evidence="11">Beta-1,4-galactosyltransferase</fullName>
        <ecNumber evidence="11">2.4.1.-</ecNumber>
    </recommendedName>
</protein>
<evidence type="ECO:0000256" key="8">
    <source>
        <dbReference type="ARBA" id="ARBA00022989"/>
    </source>
</evidence>
<evidence type="ECO:0000259" key="12">
    <source>
        <dbReference type="Pfam" id="PF02709"/>
    </source>
</evidence>
<dbReference type="GO" id="GO:0008378">
    <property type="term" value="F:galactosyltransferase activity"/>
    <property type="evidence" value="ECO:0007669"/>
    <property type="project" value="TreeGrafter"/>
</dbReference>
<dbReference type="SUPFAM" id="SSF53448">
    <property type="entry name" value="Nucleotide-diphospho-sugar transferases"/>
    <property type="match status" value="1"/>
</dbReference>
<dbReference type="AlphaFoldDB" id="A0A814J2N3"/>
<keyword evidence="9 11" id="KW-0472">Membrane</keyword>
<dbReference type="InterPro" id="IPR029044">
    <property type="entry name" value="Nucleotide-diphossugar_trans"/>
</dbReference>
<evidence type="ECO:0000256" key="6">
    <source>
        <dbReference type="ARBA" id="ARBA00022692"/>
    </source>
</evidence>
<dbReference type="EMBL" id="CAJNOC010004753">
    <property type="protein sequence ID" value="CAF1032515.1"/>
    <property type="molecule type" value="Genomic_DNA"/>
</dbReference>
<keyword evidence="10 11" id="KW-0325">Glycoprotein</keyword>
<dbReference type="EC" id="2.4.1.-" evidence="11"/>
<dbReference type="Pfam" id="PF13733">
    <property type="entry name" value="Glyco_transf_7N"/>
    <property type="match status" value="1"/>
</dbReference>
<dbReference type="GO" id="GO:0005794">
    <property type="term" value="C:Golgi apparatus"/>
    <property type="evidence" value="ECO:0007669"/>
    <property type="project" value="TreeGrafter"/>
</dbReference>
<dbReference type="Pfam" id="PF02709">
    <property type="entry name" value="Glyco_transf_7C"/>
    <property type="match status" value="1"/>
</dbReference>
<comment type="caution">
    <text evidence="14">The sequence shown here is derived from an EMBL/GenBank/DDBJ whole genome shotgun (WGS) entry which is preliminary data.</text>
</comment>
<evidence type="ECO:0000256" key="11">
    <source>
        <dbReference type="RuleBase" id="RU368121"/>
    </source>
</evidence>
<dbReference type="UniPathway" id="UPA00378"/>
<evidence type="ECO:0000256" key="1">
    <source>
        <dbReference type="ARBA" id="ARBA00004606"/>
    </source>
</evidence>